<dbReference type="Proteomes" id="UP000002296">
    <property type="component" value="Unassembled WGS sequence"/>
</dbReference>
<dbReference type="EMBL" id="AAHK01003230">
    <property type="protein sequence ID" value="EAN81602.1"/>
    <property type="molecule type" value="Genomic_DNA"/>
</dbReference>
<dbReference type="PaxDb" id="353153-Q4CMV0"/>
<evidence type="ECO:0000256" key="1">
    <source>
        <dbReference type="SAM" id="MobiDB-lite"/>
    </source>
</evidence>
<dbReference type="InParanoid" id="Q4CMV0"/>
<comment type="caution">
    <text evidence="3">The sequence shown here is derived from an EMBL/GenBank/DDBJ whole genome shotgun (WGS) entry which is preliminary data.</text>
</comment>
<feature type="compositionally biased region" description="Pro residues" evidence="1">
    <location>
        <begin position="53"/>
        <end position="62"/>
    </location>
</feature>
<feature type="region of interest" description="Disordered" evidence="1">
    <location>
        <begin position="37"/>
        <end position="62"/>
    </location>
</feature>
<reference evidence="3 4" key="1">
    <citation type="journal article" date="2005" name="Science">
        <title>The genome sequence of Trypanosoma cruzi, etiologic agent of Chagas disease.</title>
        <authorList>
            <person name="El-Sayed N.M."/>
            <person name="Myler P.J."/>
            <person name="Bartholomeu D.C."/>
            <person name="Nilsson D."/>
            <person name="Aggarwal G."/>
            <person name="Tran A.N."/>
            <person name="Ghedin E."/>
            <person name="Worthey E.A."/>
            <person name="Delcher A.L."/>
            <person name="Blandin G."/>
            <person name="Westenberger S.J."/>
            <person name="Caler E."/>
            <person name="Cerqueira G.C."/>
            <person name="Branche C."/>
            <person name="Haas B."/>
            <person name="Anupama A."/>
            <person name="Arner E."/>
            <person name="Aslund L."/>
            <person name="Attipoe P."/>
            <person name="Bontempi E."/>
            <person name="Bringaud F."/>
            <person name="Burton P."/>
            <person name="Cadag E."/>
            <person name="Campbell D.A."/>
            <person name="Carrington M."/>
            <person name="Crabtree J."/>
            <person name="Darban H."/>
            <person name="da Silveira J.F."/>
            <person name="de Jong P."/>
            <person name="Edwards K."/>
            <person name="Englund P.T."/>
            <person name="Fazelina G."/>
            <person name="Feldblyum T."/>
            <person name="Ferella M."/>
            <person name="Frasch A.C."/>
            <person name="Gull K."/>
            <person name="Horn D."/>
            <person name="Hou L."/>
            <person name="Huang Y."/>
            <person name="Kindlund E."/>
            <person name="Klingbeil M."/>
            <person name="Kluge S."/>
            <person name="Koo H."/>
            <person name="Lacerda D."/>
            <person name="Levin M.J."/>
            <person name="Lorenzi H."/>
            <person name="Louie T."/>
            <person name="Machado C.R."/>
            <person name="McCulloch R."/>
            <person name="McKenna A."/>
            <person name="Mizuno Y."/>
            <person name="Mottram J.C."/>
            <person name="Nelson S."/>
            <person name="Ochaya S."/>
            <person name="Osoegawa K."/>
            <person name="Pai G."/>
            <person name="Parsons M."/>
            <person name="Pentony M."/>
            <person name="Pettersson U."/>
            <person name="Pop M."/>
            <person name="Ramirez J.L."/>
            <person name="Rinta J."/>
            <person name="Robertson L."/>
            <person name="Salzberg S.L."/>
            <person name="Sanchez D.O."/>
            <person name="Seyler A."/>
            <person name="Sharma R."/>
            <person name="Shetty J."/>
            <person name="Simpson A.J."/>
            <person name="Sisk E."/>
            <person name="Tammi M.T."/>
            <person name="Tarleton R."/>
            <person name="Teixeira S."/>
            <person name="Van Aken S."/>
            <person name="Vogt C."/>
            <person name="Ward P.N."/>
            <person name="Wickstead B."/>
            <person name="Wortman J."/>
            <person name="White O."/>
            <person name="Fraser C.M."/>
            <person name="Stuart K.D."/>
            <person name="Andersson B."/>
        </authorList>
    </citation>
    <scope>NUCLEOTIDE SEQUENCE [LARGE SCALE GENOMIC DNA]</scope>
    <source>
        <strain evidence="3 4">CL Brener</strain>
    </source>
</reference>
<sequence>MAMMMTGRVLLVCALCVLWCGVGCGFGDEEEGTALVVGPPGGRSNDGKGGPGSAPPSLPGTG</sequence>
<feature type="signal peptide" evidence="2">
    <location>
        <begin position="1"/>
        <end position="27"/>
    </location>
</feature>
<dbReference type="RefSeq" id="XP_803048.1">
    <property type="nucleotide sequence ID" value="XM_797955.1"/>
</dbReference>
<keyword evidence="4" id="KW-1185">Reference proteome</keyword>
<dbReference type="KEGG" id="tcr:503659.10"/>
<accession>Q4CMV0</accession>
<proteinExistence type="predicted"/>
<dbReference type="AlphaFoldDB" id="Q4CMV0"/>
<organism evidence="3 4">
    <name type="scientific">Trypanosoma cruzi (strain CL Brener)</name>
    <dbReference type="NCBI Taxonomy" id="353153"/>
    <lineage>
        <taxon>Eukaryota</taxon>
        <taxon>Discoba</taxon>
        <taxon>Euglenozoa</taxon>
        <taxon>Kinetoplastea</taxon>
        <taxon>Metakinetoplastina</taxon>
        <taxon>Trypanosomatida</taxon>
        <taxon>Trypanosomatidae</taxon>
        <taxon>Trypanosoma</taxon>
        <taxon>Schizotrypanum</taxon>
    </lineage>
</organism>
<name>Q4CMV0_TRYCC</name>
<evidence type="ECO:0000313" key="4">
    <source>
        <dbReference type="Proteomes" id="UP000002296"/>
    </source>
</evidence>
<dbReference type="GeneID" id="3532567"/>
<evidence type="ECO:0000256" key="2">
    <source>
        <dbReference type="SAM" id="SignalP"/>
    </source>
</evidence>
<gene>
    <name evidence="3" type="ORF">Tc00.1047053503659.10</name>
</gene>
<feature type="chain" id="PRO_5004235696" evidence="2">
    <location>
        <begin position="28"/>
        <end position="62"/>
    </location>
</feature>
<evidence type="ECO:0000313" key="3">
    <source>
        <dbReference type="EMBL" id="EAN81602.1"/>
    </source>
</evidence>
<keyword evidence="2" id="KW-0732">Signal</keyword>
<protein>
    <submittedName>
        <fullName evidence="3">Mucin-associated surface protein (MASP), putative</fullName>
    </submittedName>
</protein>
<feature type="non-terminal residue" evidence="3">
    <location>
        <position position="62"/>
    </location>
</feature>